<dbReference type="AlphaFoldDB" id="A0A557R543"/>
<comment type="caution">
    <text evidence="1">The sequence shown here is derived from an EMBL/GenBank/DDBJ whole genome shotgun (WGS) entry which is preliminary data.</text>
</comment>
<evidence type="ECO:0000313" key="1">
    <source>
        <dbReference type="EMBL" id="TVO75742.1"/>
    </source>
</evidence>
<dbReference type="SUPFAM" id="SSF53448">
    <property type="entry name" value="Nucleotide-diphospho-sugar transferases"/>
    <property type="match status" value="1"/>
</dbReference>
<dbReference type="Proteomes" id="UP000318349">
    <property type="component" value="Unassembled WGS sequence"/>
</dbReference>
<protein>
    <submittedName>
        <fullName evidence="1">Glycosyltransferase family 2 protein</fullName>
    </submittedName>
</protein>
<sequence length="319" mass="35969">MTSVPHHAPVALFVFNRPEHTRRTLEALRLNALAEATPLHIFSDAPRDDWDGTAVQQVREAIRAAEGFASVTIVERECNMGLAASIIDGATQLCRQYGQVIVLEDDLLTAPTFLTYMNDALDRYRDTPQVGSISAYMYPIDSSGAGSDTVMLEHPMSWGWATWADRWALFDVSGEHLLQRLKETGQLHRFDSLGPGGFERMLRGQIAGQNNSWFIRWHASLFLAERRSLAPARSLISNIGLDGTGVHCNEWLIDPFAVQLSDAPIEVTSIPMDIAPAFHHALNRFFCRSRRLRYINALYRLLPTTLKRLIRRNRNSNGR</sequence>
<gene>
    <name evidence="1" type="ORF">FHP89_12370</name>
</gene>
<keyword evidence="1" id="KW-0808">Transferase</keyword>
<evidence type="ECO:0000313" key="2">
    <source>
        <dbReference type="Proteomes" id="UP000318349"/>
    </source>
</evidence>
<dbReference type="InterPro" id="IPR029044">
    <property type="entry name" value="Nucleotide-diphossugar_trans"/>
</dbReference>
<dbReference type="GO" id="GO:0016740">
    <property type="term" value="F:transferase activity"/>
    <property type="evidence" value="ECO:0007669"/>
    <property type="project" value="UniProtKB-KW"/>
</dbReference>
<dbReference type="Gene3D" id="3.90.550.10">
    <property type="entry name" value="Spore Coat Polysaccharide Biosynthesis Protein SpsA, Chain A"/>
    <property type="match status" value="1"/>
</dbReference>
<name>A0A557R543_9RHOO</name>
<organism evidence="1 2">
    <name type="scientific">Denitromonas halophila</name>
    <dbReference type="NCBI Taxonomy" id="1629404"/>
    <lineage>
        <taxon>Bacteria</taxon>
        <taxon>Pseudomonadati</taxon>
        <taxon>Pseudomonadota</taxon>
        <taxon>Betaproteobacteria</taxon>
        <taxon>Rhodocyclales</taxon>
        <taxon>Zoogloeaceae</taxon>
        <taxon>Denitromonas</taxon>
    </lineage>
</organism>
<dbReference type="EMBL" id="VMNI01000011">
    <property type="protein sequence ID" value="TVO75742.1"/>
    <property type="molecule type" value="Genomic_DNA"/>
</dbReference>
<accession>A0A557R543</accession>
<reference evidence="1 2" key="1">
    <citation type="submission" date="2019-07" db="EMBL/GenBank/DDBJ databases">
        <title>The pathways for chlorine oxyanion respiration interact through the shared metabolite chlorate.</title>
        <authorList>
            <person name="Barnum T.P."/>
            <person name="Cheng Y."/>
            <person name="Hill K.A."/>
            <person name="Lucas L.N."/>
            <person name="Carlson H.K."/>
            <person name="Coates J.D."/>
        </authorList>
    </citation>
    <scope>NUCLEOTIDE SEQUENCE [LARGE SCALE GENOMIC DNA]</scope>
    <source>
        <strain evidence="1 2">SFB-1</strain>
    </source>
</reference>
<proteinExistence type="predicted"/>